<dbReference type="Proteomes" id="UP000001471">
    <property type="component" value="Unassembled WGS sequence"/>
</dbReference>
<proteinExistence type="predicted"/>
<evidence type="ECO:0000313" key="3">
    <source>
        <dbReference type="Proteomes" id="UP000001471"/>
    </source>
</evidence>
<dbReference type="EMBL" id="DS231622">
    <property type="protein sequence ID" value="EDU50643.1"/>
    <property type="molecule type" value="Genomic_DNA"/>
</dbReference>
<accession>B2WCL5</accession>
<organism evidence="2 3">
    <name type="scientific">Pyrenophora tritici-repentis (strain Pt-1C-BFP)</name>
    <name type="common">Wheat tan spot fungus</name>
    <name type="synonym">Drechslera tritici-repentis</name>
    <dbReference type="NCBI Taxonomy" id="426418"/>
    <lineage>
        <taxon>Eukaryota</taxon>
        <taxon>Fungi</taxon>
        <taxon>Dikarya</taxon>
        <taxon>Ascomycota</taxon>
        <taxon>Pezizomycotina</taxon>
        <taxon>Dothideomycetes</taxon>
        <taxon>Pleosporomycetidae</taxon>
        <taxon>Pleosporales</taxon>
        <taxon>Pleosporineae</taxon>
        <taxon>Pleosporaceae</taxon>
        <taxon>Pyrenophora</taxon>
    </lineage>
</organism>
<gene>
    <name evidence="2" type="ORF">PTRG_07724</name>
</gene>
<feature type="region of interest" description="Disordered" evidence="1">
    <location>
        <begin position="1"/>
        <end position="50"/>
    </location>
</feature>
<dbReference type="HOGENOM" id="CLU_2172335_0_0_1"/>
<name>B2WCL5_PYRTR</name>
<protein>
    <submittedName>
        <fullName evidence="2">Uncharacterized protein</fullName>
    </submittedName>
</protein>
<feature type="compositionally biased region" description="Polar residues" evidence="1">
    <location>
        <begin position="1"/>
        <end position="10"/>
    </location>
</feature>
<sequence length="110" mass="11937">MGVSAGSTSVDAGRGDRERSMGTCRSVDATSKNQKPVPEQAASVRGPSSAGLVVGTLSSWQKSPRHPSPLRLHLKWPVPGQLGMITRVEHTYSRSVRFLFDVNLVMYVQT</sequence>
<reference evidence="3" key="1">
    <citation type="journal article" date="2013" name="G3 (Bethesda)">
        <title>Comparative genomics of a plant-pathogenic fungus, Pyrenophora tritici-repentis, reveals transduplication and the impact of repeat elements on pathogenicity and population divergence.</title>
        <authorList>
            <person name="Manning V.A."/>
            <person name="Pandelova I."/>
            <person name="Dhillon B."/>
            <person name="Wilhelm L.J."/>
            <person name="Goodwin S.B."/>
            <person name="Berlin A.M."/>
            <person name="Figueroa M."/>
            <person name="Freitag M."/>
            <person name="Hane J.K."/>
            <person name="Henrissat B."/>
            <person name="Holman W.H."/>
            <person name="Kodira C.D."/>
            <person name="Martin J."/>
            <person name="Oliver R.P."/>
            <person name="Robbertse B."/>
            <person name="Schackwitz W."/>
            <person name="Schwartz D.C."/>
            <person name="Spatafora J.W."/>
            <person name="Turgeon B.G."/>
            <person name="Yandava C."/>
            <person name="Young S."/>
            <person name="Zhou S."/>
            <person name="Zeng Q."/>
            <person name="Grigoriev I.V."/>
            <person name="Ma L.-J."/>
            <person name="Ciuffetti L.M."/>
        </authorList>
    </citation>
    <scope>NUCLEOTIDE SEQUENCE [LARGE SCALE GENOMIC DNA]</scope>
    <source>
        <strain evidence="3">Pt-1C-BFP</strain>
    </source>
</reference>
<dbReference type="InParanoid" id="B2WCL5"/>
<dbReference type="AlphaFoldDB" id="B2WCL5"/>
<evidence type="ECO:0000256" key="1">
    <source>
        <dbReference type="SAM" id="MobiDB-lite"/>
    </source>
</evidence>
<evidence type="ECO:0000313" key="2">
    <source>
        <dbReference type="EMBL" id="EDU50643.1"/>
    </source>
</evidence>